<feature type="domain" description="VapC50 C-terminal" evidence="1">
    <location>
        <begin position="13"/>
        <end position="65"/>
    </location>
</feature>
<dbReference type="AlphaFoldDB" id="A0A7K0G7K8"/>
<evidence type="ECO:0000313" key="2">
    <source>
        <dbReference type="EMBL" id="MRX79642.1"/>
    </source>
</evidence>
<dbReference type="RefSeq" id="WP_144687808.1">
    <property type="nucleotide sequence ID" value="NZ_VLLQ01000002.1"/>
</dbReference>
<dbReference type="Proteomes" id="UP000470010">
    <property type="component" value="Unassembled WGS sequence"/>
</dbReference>
<dbReference type="InterPro" id="IPR058652">
    <property type="entry name" value="VapC50_C"/>
</dbReference>
<comment type="caution">
    <text evidence="2">The sequence shown here is derived from an EMBL/GenBank/DDBJ whole genome shotgun (WGS) entry which is preliminary data.</text>
</comment>
<evidence type="ECO:0000259" key="1">
    <source>
        <dbReference type="Pfam" id="PF26343"/>
    </source>
</evidence>
<evidence type="ECO:0000313" key="3">
    <source>
        <dbReference type="Proteomes" id="UP000470010"/>
    </source>
</evidence>
<name>A0A7K0G7K8_9ACTN</name>
<protein>
    <recommendedName>
        <fullName evidence="1">VapC50 C-terminal domain-containing protein</fullName>
    </recommendedName>
</protein>
<dbReference type="Pfam" id="PF26343">
    <property type="entry name" value="VapC50_C"/>
    <property type="match status" value="1"/>
</dbReference>
<sequence>MDLALLGLRVLRPDDFLMEVATTNPEGAVAAVRSLVAVKKRPSRTMEEELEGLRVNMLSRFADFIERSLGRG</sequence>
<keyword evidence="3" id="KW-1185">Reference proteome</keyword>
<gene>
    <name evidence="2" type="ORF">GJE22_03340</name>
</gene>
<accession>A0A7K0G7K8</accession>
<proteinExistence type="predicted"/>
<reference evidence="3" key="1">
    <citation type="submission" date="2019-08" db="EMBL/GenBank/DDBJ databases">
        <title>Arthrobacter sp. nov., isolated from plateau pika and Tibetan wild ass.</title>
        <authorList>
            <person name="Ge Y."/>
        </authorList>
    </citation>
    <scope>NUCLEOTIDE SEQUENCE [LARGE SCALE GENOMIC DNA]</scope>
    <source>
        <strain evidence="3">HF-1365</strain>
    </source>
</reference>
<dbReference type="EMBL" id="VTFZ01000002">
    <property type="protein sequence ID" value="MRX79642.1"/>
    <property type="molecule type" value="Genomic_DNA"/>
</dbReference>
<organism evidence="2 3">
    <name type="scientific">Enorma shizhengliae</name>
    <dbReference type="NCBI Taxonomy" id="2606615"/>
    <lineage>
        <taxon>Bacteria</taxon>
        <taxon>Bacillati</taxon>
        <taxon>Actinomycetota</taxon>
        <taxon>Coriobacteriia</taxon>
        <taxon>Coriobacteriales</taxon>
        <taxon>Coriobacteriaceae</taxon>
        <taxon>Enorma</taxon>
    </lineage>
</organism>